<proteinExistence type="predicted"/>
<name>A0A8J2VFS7_9BACL</name>
<dbReference type="AlphaFoldDB" id="A0A8J2VFS7"/>
<keyword evidence="2" id="KW-0238">DNA-binding</keyword>
<dbReference type="InterPro" id="IPR000843">
    <property type="entry name" value="HTH_LacI"/>
</dbReference>
<dbReference type="RefSeq" id="WP_188645981.1">
    <property type="nucleotide sequence ID" value="NZ_BMHQ01000001.1"/>
</dbReference>
<dbReference type="SMART" id="SM00354">
    <property type="entry name" value="HTH_LACI"/>
    <property type="match status" value="1"/>
</dbReference>
<dbReference type="Pfam" id="PF00356">
    <property type="entry name" value="LacI"/>
    <property type="match status" value="1"/>
</dbReference>
<dbReference type="Pfam" id="PF13377">
    <property type="entry name" value="Peripla_BP_3"/>
    <property type="match status" value="1"/>
</dbReference>
<dbReference type="InterPro" id="IPR028082">
    <property type="entry name" value="Peripla_BP_I"/>
</dbReference>
<dbReference type="PANTHER" id="PTHR30146">
    <property type="entry name" value="LACI-RELATED TRANSCRIPTIONAL REPRESSOR"/>
    <property type="match status" value="1"/>
</dbReference>
<keyword evidence="3" id="KW-0804">Transcription</keyword>
<dbReference type="Gene3D" id="3.40.50.2300">
    <property type="match status" value="2"/>
</dbReference>
<dbReference type="PANTHER" id="PTHR30146:SF109">
    <property type="entry name" value="HTH-TYPE TRANSCRIPTIONAL REGULATOR GALS"/>
    <property type="match status" value="1"/>
</dbReference>
<reference evidence="5" key="1">
    <citation type="journal article" date="2014" name="Int. J. Syst. Evol. Microbiol.">
        <title>Complete genome sequence of Corynebacterium casei LMG S-19264T (=DSM 44701T), isolated from a smear-ripened cheese.</title>
        <authorList>
            <consortium name="US DOE Joint Genome Institute (JGI-PGF)"/>
            <person name="Walter F."/>
            <person name="Albersmeier A."/>
            <person name="Kalinowski J."/>
            <person name="Ruckert C."/>
        </authorList>
    </citation>
    <scope>NUCLEOTIDE SEQUENCE</scope>
    <source>
        <strain evidence="5">CGMCC 1.15179</strain>
    </source>
</reference>
<evidence type="ECO:0000256" key="2">
    <source>
        <dbReference type="ARBA" id="ARBA00023125"/>
    </source>
</evidence>
<keyword evidence="6" id="KW-1185">Reference proteome</keyword>
<dbReference type="SUPFAM" id="SSF47413">
    <property type="entry name" value="lambda repressor-like DNA-binding domains"/>
    <property type="match status" value="1"/>
</dbReference>
<dbReference type="InterPro" id="IPR010982">
    <property type="entry name" value="Lambda_DNA-bd_dom_sf"/>
</dbReference>
<evidence type="ECO:0000313" key="5">
    <source>
        <dbReference type="EMBL" id="GGE03933.1"/>
    </source>
</evidence>
<dbReference type="Proteomes" id="UP000625210">
    <property type="component" value="Unassembled WGS sequence"/>
</dbReference>
<evidence type="ECO:0000256" key="3">
    <source>
        <dbReference type="ARBA" id="ARBA00023163"/>
    </source>
</evidence>
<evidence type="ECO:0000256" key="1">
    <source>
        <dbReference type="ARBA" id="ARBA00023015"/>
    </source>
</evidence>
<dbReference type="PRINTS" id="PR00036">
    <property type="entry name" value="HTHLACI"/>
</dbReference>
<dbReference type="SUPFAM" id="SSF53822">
    <property type="entry name" value="Periplasmic binding protein-like I"/>
    <property type="match status" value="1"/>
</dbReference>
<comment type="caution">
    <text evidence="5">The sequence shown here is derived from an EMBL/GenBank/DDBJ whole genome shotgun (WGS) entry which is preliminary data.</text>
</comment>
<dbReference type="GO" id="GO:0000976">
    <property type="term" value="F:transcription cis-regulatory region binding"/>
    <property type="evidence" value="ECO:0007669"/>
    <property type="project" value="TreeGrafter"/>
</dbReference>
<dbReference type="Gene3D" id="1.10.260.40">
    <property type="entry name" value="lambda repressor-like DNA-binding domains"/>
    <property type="match status" value="1"/>
</dbReference>
<evidence type="ECO:0000313" key="6">
    <source>
        <dbReference type="Proteomes" id="UP000625210"/>
    </source>
</evidence>
<dbReference type="CDD" id="cd01392">
    <property type="entry name" value="HTH_LacI"/>
    <property type="match status" value="1"/>
</dbReference>
<gene>
    <name evidence="5" type="ORF">GCM10011571_01080</name>
</gene>
<reference evidence="5" key="2">
    <citation type="submission" date="2020-09" db="EMBL/GenBank/DDBJ databases">
        <authorList>
            <person name="Sun Q."/>
            <person name="Zhou Y."/>
        </authorList>
    </citation>
    <scope>NUCLEOTIDE SEQUENCE</scope>
    <source>
        <strain evidence="5">CGMCC 1.15179</strain>
    </source>
</reference>
<organism evidence="5 6">
    <name type="scientific">Marinithermofilum abyssi</name>
    <dbReference type="NCBI Taxonomy" id="1571185"/>
    <lineage>
        <taxon>Bacteria</taxon>
        <taxon>Bacillati</taxon>
        <taxon>Bacillota</taxon>
        <taxon>Bacilli</taxon>
        <taxon>Bacillales</taxon>
        <taxon>Thermoactinomycetaceae</taxon>
        <taxon>Marinithermofilum</taxon>
    </lineage>
</organism>
<dbReference type="GO" id="GO:0003700">
    <property type="term" value="F:DNA-binding transcription factor activity"/>
    <property type="evidence" value="ECO:0007669"/>
    <property type="project" value="TreeGrafter"/>
</dbReference>
<dbReference type="PROSITE" id="PS00356">
    <property type="entry name" value="HTH_LACI_1"/>
    <property type="match status" value="1"/>
</dbReference>
<feature type="domain" description="HTH lacI-type" evidence="4">
    <location>
        <begin position="2"/>
        <end position="56"/>
    </location>
</feature>
<keyword evidence="1" id="KW-0805">Transcription regulation</keyword>
<sequence length="336" mass="36689">MATIKDVAERAGVSISTVSLALNNQPHVRPETRRRVLKAAKQLNYRPNGIARDLKSSKTETIGLILSDLAGPFYSELIRGIQDVTAAYGYDLVVVSAIGDSPKSARYIQEKRTDGMVVLAHSIPSDLILEAARPEFPIVVLDRELKSDHVYSVVVDNRKAAFDATMYLLDKGYRQVAYLGGPSDSADNAKRFDGFREAIMSRQLTVEPKWLLQGNFTKEGGHRAVRLLAAQGLLPEAIFSANDEMAIGAMEALAELGVKVPEEVAVVGFDDIQLARYVRPGLTTVHQPMYDMGTIAANLLFRRLQGDDSVRSVVMETKLVVRESCGAKSRPGTGSA</sequence>
<dbReference type="CDD" id="cd06267">
    <property type="entry name" value="PBP1_LacI_sugar_binding-like"/>
    <property type="match status" value="1"/>
</dbReference>
<accession>A0A8J2VFS7</accession>
<dbReference type="EMBL" id="BMHQ01000001">
    <property type="protein sequence ID" value="GGE03933.1"/>
    <property type="molecule type" value="Genomic_DNA"/>
</dbReference>
<dbReference type="PROSITE" id="PS50932">
    <property type="entry name" value="HTH_LACI_2"/>
    <property type="match status" value="1"/>
</dbReference>
<evidence type="ECO:0000259" key="4">
    <source>
        <dbReference type="PROSITE" id="PS50932"/>
    </source>
</evidence>
<protein>
    <submittedName>
        <fullName evidence="5">LacI family transcriptional regulator</fullName>
    </submittedName>
</protein>
<dbReference type="InterPro" id="IPR046335">
    <property type="entry name" value="LacI/GalR-like_sensor"/>
</dbReference>